<dbReference type="Proteomes" id="UP000050794">
    <property type="component" value="Unassembled WGS sequence"/>
</dbReference>
<keyword evidence="5" id="KW-1185">Reference proteome</keyword>
<dbReference type="WBParaSite" id="TCNE_0000875901-mRNA-1">
    <property type="protein sequence ID" value="TCNE_0000875901-mRNA-1"/>
    <property type="gene ID" value="TCNE_0000875901"/>
</dbReference>
<gene>
    <name evidence="4" type="ORF">TCNE_LOCUS8759</name>
</gene>
<dbReference type="GO" id="GO:0004672">
    <property type="term" value="F:protein kinase activity"/>
    <property type="evidence" value="ECO:0007669"/>
    <property type="project" value="InterPro"/>
</dbReference>
<dbReference type="PANTHER" id="PTHR12984:SF6">
    <property type="entry name" value="SCY1-LIKE PROTEIN 2"/>
    <property type="match status" value="1"/>
</dbReference>
<evidence type="ECO:0000313" key="4">
    <source>
        <dbReference type="EMBL" id="VDM40080.1"/>
    </source>
</evidence>
<sequence>MELNAARLETRKMDYLNKLRSTVSSVAAQVSNALPGNPVTREYEILSQIASAGPGLSWKIYAGRKHSTKQAVAVWLFDKKDLDRWPRHEKELFTEVLRRGVAQLTRLRHPRILVIEHPLEESRDSFAFCTEPMFASLANCLGRHENLAPAIPTHLIDFEFVDVEIRHGLFQLAEALSFLHIDARMLHRNICPESVVINDRGAWKLAGFDFAVQATPSSSGQLQFEMVEWEERTMSLVQPSLDYLAPEYVLGGRCDTYADIFSLGVLSIAIFNHCRPPFEHRNSLENFRKDAEKLKALPASVLVNVPAEFREDVKMCLNFTPDLRPDATQFSKIVYFDNALTKTLNYFDSLCQMDNAQKMQFFKTLPQVLADFPKRPLLQKVLPYLSAEFSTPDLIPFILPSVFLIAELSSDSEFATVILPQLIPVFAMDRPYQIVLMLLQKMELLLQKTPDEDIRRHVLPLIYNAISSEVTRIQELCLSIIPNVGKLVDRDSMKTHLLPKLLRLAVEGGVLSVRVQALICLGKLMPTLEPWMVSDQILPALPKVNSKEPGVLMAILGIYKLAYEDARFGIAREQCAKSVLPFLIATSVENTLNLQQFEQFFAIINVMLHKVETEQRQRLQQLSASQEEQRNIPDFNEVLASAHTNKNTVSGSPNSFLSTHTEAGPLSLEEKKRLAAEQEQNVRMRTQPSILQPATSEGVTARIILPKRQQTPQRSLSPLDSLLDAQPEGSILSPSVTSHAQSFKKSADIDLSEFLPPSSNQTAVTKSTAQVSPLSGACVMNFPATPAFGATPSIEQQFGGSLDFRSGPTFTGLPQPPQSQNPVHRNVPGFGRGVAISANMRHSTPSNGKPDLSAFDGLLSFQKGAISAPMNSISKPSVSTMLPRNSTVTSEQKPKQVFNGKDPFADLFG</sequence>
<dbReference type="InterPro" id="IPR016024">
    <property type="entry name" value="ARM-type_fold"/>
</dbReference>
<dbReference type="FunFam" id="3.30.200.20:FF:000179">
    <property type="entry name" value="SCY1 like pseudokinase 2"/>
    <property type="match status" value="1"/>
</dbReference>
<proteinExistence type="inferred from homology"/>
<dbReference type="SUPFAM" id="SSF56112">
    <property type="entry name" value="Protein kinase-like (PK-like)"/>
    <property type="match status" value="1"/>
</dbReference>
<reference evidence="4 5" key="2">
    <citation type="submission" date="2018-11" db="EMBL/GenBank/DDBJ databases">
        <authorList>
            <consortium name="Pathogen Informatics"/>
        </authorList>
    </citation>
    <scope>NUCLEOTIDE SEQUENCE [LARGE SCALE GENOMIC DNA]</scope>
</reference>
<protein>
    <submittedName>
        <fullName evidence="6">Protein kinase domain-containing protein</fullName>
    </submittedName>
</protein>
<comment type="similarity">
    <text evidence="1">Belongs to the protein kinase superfamily.</text>
</comment>
<dbReference type="Gene3D" id="1.25.10.10">
    <property type="entry name" value="Leucine-rich Repeat Variant"/>
    <property type="match status" value="1"/>
</dbReference>
<organism evidence="5 6">
    <name type="scientific">Toxocara canis</name>
    <name type="common">Canine roundworm</name>
    <dbReference type="NCBI Taxonomy" id="6265"/>
    <lineage>
        <taxon>Eukaryota</taxon>
        <taxon>Metazoa</taxon>
        <taxon>Ecdysozoa</taxon>
        <taxon>Nematoda</taxon>
        <taxon>Chromadorea</taxon>
        <taxon>Rhabditida</taxon>
        <taxon>Spirurina</taxon>
        <taxon>Ascaridomorpha</taxon>
        <taxon>Ascaridoidea</taxon>
        <taxon>Toxocaridae</taxon>
        <taxon>Toxocara</taxon>
    </lineage>
</organism>
<dbReference type="EMBL" id="UYWY01019990">
    <property type="protein sequence ID" value="VDM40080.1"/>
    <property type="molecule type" value="Genomic_DNA"/>
</dbReference>
<name>A0A183UJT9_TOXCA</name>
<dbReference type="Gene3D" id="1.10.510.10">
    <property type="entry name" value="Transferase(Phosphotransferase) domain 1"/>
    <property type="match status" value="1"/>
</dbReference>
<dbReference type="InterPro" id="IPR051177">
    <property type="entry name" value="CIK-Related_Protein"/>
</dbReference>
<dbReference type="Gene3D" id="3.30.200.20">
    <property type="entry name" value="Phosphorylase Kinase, domain 1"/>
    <property type="match status" value="1"/>
</dbReference>
<dbReference type="InterPro" id="IPR000719">
    <property type="entry name" value="Prot_kinase_dom"/>
</dbReference>
<dbReference type="PANTHER" id="PTHR12984">
    <property type="entry name" value="SCY1-RELATED S/T PROTEIN KINASE-LIKE"/>
    <property type="match status" value="1"/>
</dbReference>
<dbReference type="InterPro" id="IPR011009">
    <property type="entry name" value="Kinase-like_dom_sf"/>
</dbReference>
<feature type="domain" description="Protein kinase" evidence="3">
    <location>
        <begin position="46"/>
        <end position="336"/>
    </location>
</feature>
<dbReference type="PROSITE" id="PS50011">
    <property type="entry name" value="PROTEIN_KINASE_DOM"/>
    <property type="match status" value="1"/>
</dbReference>
<evidence type="ECO:0000256" key="2">
    <source>
        <dbReference type="SAM" id="MobiDB-lite"/>
    </source>
</evidence>
<dbReference type="SUPFAM" id="SSF48371">
    <property type="entry name" value="ARM repeat"/>
    <property type="match status" value="1"/>
</dbReference>
<dbReference type="Pfam" id="PF00069">
    <property type="entry name" value="Pkinase"/>
    <property type="match status" value="1"/>
</dbReference>
<dbReference type="AlphaFoldDB" id="A0A183UJT9"/>
<evidence type="ECO:0000313" key="6">
    <source>
        <dbReference type="WBParaSite" id="TCNE_0000875901-mRNA-1"/>
    </source>
</evidence>
<evidence type="ECO:0000259" key="3">
    <source>
        <dbReference type="PROSITE" id="PS50011"/>
    </source>
</evidence>
<reference evidence="6" key="1">
    <citation type="submission" date="2016-06" db="UniProtKB">
        <authorList>
            <consortium name="WormBaseParasite"/>
        </authorList>
    </citation>
    <scope>IDENTIFICATION</scope>
</reference>
<feature type="compositionally biased region" description="Polar residues" evidence="2">
    <location>
        <begin position="870"/>
        <end position="891"/>
    </location>
</feature>
<evidence type="ECO:0000313" key="5">
    <source>
        <dbReference type="Proteomes" id="UP000050794"/>
    </source>
</evidence>
<feature type="region of interest" description="Disordered" evidence="2">
    <location>
        <begin position="870"/>
        <end position="909"/>
    </location>
</feature>
<dbReference type="SMART" id="SM00220">
    <property type="entry name" value="S_TKc"/>
    <property type="match status" value="1"/>
</dbReference>
<evidence type="ECO:0000256" key="1">
    <source>
        <dbReference type="ARBA" id="ARBA00038349"/>
    </source>
</evidence>
<dbReference type="InterPro" id="IPR011989">
    <property type="entry name" value="ARM-like"/>
</dbReference>
<accession>A0A183UJT9</accession>
<dbReference type="GO" id="GO:0005524">
    <property type="term" value="F:ATP binding"/>
    <property type="evidence" value="ECO:0007669"/>
    <property type="project" value="InterPro"/>
</dbReference>
<dbReference type="CDD" id="cd14011">
    <property type="entry name" value="PK_SCY1_like"/>
    <property type="match status" value="1"/>
</dbReference>